<organism evidence="17 18">
    <name type="scientific">Thiohalocapsa halophila</name>
    <dbReference type="NCBI Taxonomy" id="69359"/>
    <lineage>
        <taxon>Bacteria</taxon>
        <taxon>Pseudomonadati</taxon>
        <taxon>Pseudomonadota</taxon>
        <taxon>Gammaproteobacteria</taxon>
        <taxon>Chromatiales</taxon>
        <taxon>Chromatiaceae</taxon>
        <taxon>Thiohalocapsa</taxon>
    </lineage>
</organism>
<evidence type="ECO:0000256" key="6">
    <source>
        <dbReference type="ARBA" id="ARBA00022679"/>
    </source>
</evidence>
<dbReference type="EC" id="2.7.1.26" evidence="15"/>
<dbReference type="EC" id="2.7.7.2" evidence="15"/>
<name>A0ABS1CJ97_9GAMM</name>
<evidence type="ECO:0000256" key="9">
    <source>
        <dbReference type="ARBA" id="ARBA00022777"/>
    </source>
</evidence>
<feature type="domain" description="Riboflavin kinase" evidence="16">
    <location>
        <begin position="183"/>
        <end position="323"/>
    </location>
</feature>
<dbReference type="InterPro" id="IPR002606">
    <property type="entry name" value="Riboflavin_kinase_bac"/>
</dbReference>
<dbReference type="InterPro" id="IPR023465">
    <property type="entry name" value="Riboflavin_kinase_dom_sf"/>
</dbReference>
<keyword evidence="9 15" id="KW-0418">Kinase</keyword>
<dbReference type="SUPFAM" id="SSF52374">
    <property type="entry name" value="Nucleotidylyl transferase"/>
    <property type="match status" value="1"/>
</dbReference>
<dbReference type="InterPro" id="IPR015865">
    <property type="entry name" value="Riboflavin_kinase_bac/euk"/>
</dbReference>
<dbReference type="CDD" id="cd02064">
    <property type="entry name" value="FAD_synthetase_N"/>
    <property type="match status" value="1"/>
</dbReference>
<dbReference type="EMBL" id="NRRV01000035">
    <property type="protein sequence ID" value="MBK1631898.1"/>
    <property type="molecule type" value="Genomic_DNA"/>
</dbReference>
<evidence type="ECO:0000256" key="1">
    <source>
        <dbReference type="ARBA" id="ARBA00002121"/>
    </source>
</evidence>
<keyword evidence="10 15" id="KW-0274">FAD</keyword>
<accession>A0ABS1CJ97</accession>
<evidence type="ECO:0000256" key="15">
    <source>
        <dbReference type="PIRNR" id="PIRNR004491"/>
    </source>
</evidence>
<dbReference type="SUPFAM" id="SSF82114">
    <property type="entry name" value="Riboflavin kinase-like"/>
    <property type="match status" value="1"/>
</dbReference>
<evidence type="ECO:0000256" key="14">
    <source>
        <dbReference type="ARBA" id="ARBA00049494"/>
    </source>
</evidence>
<dbReference type="PANTHER" id="PTHR22749:SF6">
    <property type="entry name" value="RIBOFLAVIN KINASE"/>
    <property type="match status" value="1"/>
</dbReference>
<proteinExistence type="inferred from homology"/>
<dbReference type="NCBIfam" id="TIGR00083">
    <property type="entry name" value="ribF"/>
    <property type="match status" value="1"/>
</dbReference>
<evidence type="ECO:0000313" key="17">
    <source>
        <dbReference type="EMBL" id="MBK1631898.1"/>
    </source>
</evidence>
<keyword evidence="12" id="KW-0511">Multifunctional enzyme</keyword>
<dbReference type="NCBIfam" id="NF004159">
    <property type="entry name" value="PRK05627.1-2"/>
    <property type="match status" value="1"/>
</dbReference>
<evidence type="ECO:0000313" key="18">
    <source>
        <dbReference type="Proteomes" id="UP000748752"/>
    </source>
</evidence>
<dbReference type="PIRSF" id="PIRSF004491">
    <property type="entry name" value="FAD_Synth"/>
    <property type="match status" value="1"/>
</dbReference>
<keyword evidence="4 15" id="KW-0285">Flavoprotein</keyword>
<dbReference type="InterPro" id="IPR014729">
    <property type="entry name" value="Rossmann-like_a/b/a_fold"/>
</dbReference>
<dbReference type="SMART" id="SM00904">
    <property type="entry name" value="Flavokinase"/>
    <property type="match status" value="1"/>
</dbReference>
<dbReference type="InterPro" id="IPR015864">
    <property type="entry name" value="FAD_synthase"/>
</dbReference>
<evidence type="ECO:0000256" key="8">
    <source>
        <dbReference type="ARBA" id="ARBA00022741"/>
    </source>
</evidence>
<dbReference type="NCBIfam" id="NF004163">
    <property type="entry name" value="PRK05627.1-6"/>
    <property type="match status" value="1"/>
</dbReference>
<evidence type="ECO:0000259" key="16">
    <source>
        <dbReference type="SMART" id="SM00904"/>
    </source>
</evidence>
<dbReference type="Proteomes" id="UP000748752">
    <property type="component" value="Unassembled WGS sequence"/>
</dbReference>
<reference evidence="17 18" key="1">
    <citation type="journal article" date="2020" name="Microorganisms">
        <title>Osmotic Adaptation and Compatible Solute Biosynthesis of Phototrophic Bacteria as Revealed from Genome Analyses.</title>
        <authorList>
            <person name="Imhoff J.F."/>
            <person name="Rahn T."/>
            <person name="Kunzel S."/>
            <person name="Keller A."/>
            <person name="Neulinger S.C."/>
        </authorList>
    </citation>
    <scope>NUCLEOTIDE SEQUENCE [LARGE SCALE GENOMIC DNA]</scope>
    <source>
        <strain evidence="17 18">DSM 6210</strain>
    </source>
</reference>
<sequence length="325" mass="36364">MRLIRGLHNLREQDRGCVATIGNFDGVHLGHRTVFRRLLQRGQELGLPATVITFEPQPMEYFQPDAAPARLTRLREKLAAIEADGIQRVMLLEFGPRLAAMPADAFIDRLLVRGLGVRFLLVGDDFRFGRNRGGDFQLLQAAGAQRGFEVENLHTITQGEERISSTRVREALARGELAQARHLLGRHYAMRGRVAHGDKRGRSIGFPTANLPLHRRVSPVAGVYAVAVRELDGGRLPVQRPADWAERWPSLWPGVANVGRRPTLNGQDVRLEVHLLDFDGDLYGAHLEVEFRLRLRGEQRFESFEALKTQIGRDAAAARAYLGVG</sequence>
<evidence type="ECO:0000256" key="3">
    <source>
        <dbReference type="ARBA" id="ARBA00005201"/>
    </source>
</evidence>
<comment type="function">
    <text evidence="1">Catalyzes the phosphorylation of riboflavin to FMN followed by the adenylation of FMN to FAD.</text>
</comment>
<evidence type="ECO:0000256" key="7">
    <source>
        <dbReference type="ARBA" id="ARBA00022695"/>
    </source>
</evidence>
<keyword evidence="5 15" id="KW-0288">FMN</keyword>
<evidence type="ECO:0000256" key="2">
    <source>
        <dbReference type="ARBA" id="ARBA00004726"/>
    </source>
</evidence>
<keyword evidence="11 15" id="KW-0067">ATP-binding</keyword>
<dbReference type="NCBIfam" id="NF004160">
    <property type="entry name" value="PRK05627.1-3"/>
    <property type="match status" value="1"/>
</dbReference>
<keyword evidence="18" id="KW-1185">Reference proteome</keyword>
<evidence type="ECO:0000256" key="11">
    <source>
        <dbReference type="ARBA" id="ARBA00022840"/>
    </source>
</evidence>
<comment type="catalytic activity">
    <reaction evidence="14 15">
        <text>FMN + ATP + H(+) = FAD + diphosphate</text>
        <dbReference type="Rhea" id="RHEA:17237"/>
        <dbReference type="ChEBI" id="CHEBI:15378"/>
        <dbReference type="ChEBI" id="CHEBI:30616"/>
        <dbReference type="ChEBI" id="CHEBI:33019"/>
        <dbReference type="ChEBI" id="CHEBI:57692"/>
        <dbReference type="ChEBI" id="CHEBI:58210"/>
        <dbReference type="EC" id="2.7.7.2"/>
    </reaction>
</comment>
<comment type="pathway">
    <text evidence="2 15">Cofactor biosynthesis; FAD biosynthesis; FAD from FMN: step 1/1.</text>
</comment>
<comment type="similarity">
    <text evidence="15">Belongs to the ribF family.</text>
</comment>
<dbReference type="Pfam" id="PF01687">
    <property type="entry name" value="Flavokinase"/>
    <property type="match status" value="1"/>
</dbReference>
<dbReference type="Gene3D" id="3.40.50.620">
    <property type="entry name" value="HUPs"/>
    <property type="match status" value="1"/>
</dbReference>
<comment type="pathway">
    <text evidence="3 15">Cofactor biosynthesis; FMN biosynthesis; FMN from riboflavin (ATP route): step 1/1.</text>
</comment>
<dbReference type="Pfam" id="PF06574">
    <property type="entry name" value="FAD_syn"/>
    <property type="match status" value="1"/>
</dbReference>
<evidence type="ECO:0000256" key="12">
    <source>
        <dbReference type="ARBA" id="ARBA00023268"/>
    </source>
</evidence>
<evidence type="ECO:0000256" key="5">
    <source>
        <dbReference type="ARBA" id="ARBA00022643"/>
    </source>
</evidence>
<dbReference type="PANTHER" id="PTHR22749">
    <property type="entry name" value="RIBOFLAVIN KINASE/FMN ADENYLYLTRANSFERASE"/>
    <property type="match status" value="1"/>
</dbReference>
<evidence type="ECO:0000256" key="10">
    <source>
        <dbReference type="ARBA" id="ARBA00022827"/>
    </source>
</evidence>
<keyword evidence="8 15" id="KW-0547">Nucleotide-binding</keyword>
<keyword evidence="7 15" id="KW-0548">Nucleotidyltransferase</keyword>
<keyword evidence="6 15" id="KW-0808">Transferase</keyword>
<evidence type="ECO:0000256" key="13">
    <source>
        <dbReference type="ARBA" id="ARBA00047880"/>
    </source>
</evidence>
<dbReference type="RefSeq" id="WP_200238853.1">
    <property type="nucleotide sequence ID" value="NZ_NRRV01000035.1"/>
</dbReference>
<dbReference type="InterPro" id="IPR023468">
    <property type="entry name" value="Riboflavin_kinase"/>
</dbReference>
<gene>
    <name evidence="17" type="primary">ribF</name>
    <name evidence="17" type="ORF">CKO31_14375</name>
</gene>
<protein>
    <recommendedName>
        <fullName evidence="15">Riboflavin biosynthesis protein</fullName>
    </recommendedName>
    <domain>
        <recommendedName>
            <fullName evidence="15">Riboflavin kinase</fullName>
            <ecNumber evidence="15">2.7.1.26</ecNumber>
        </recommendedName>
        <alternativeName>
            <fullName evidence="15">Flavokinase</fullName>
        </alternativeName>
    </domain>
    <domain>
        <recommendedName>
            <fullName evidence="15">FMN adenylyltransferase</fullName>
            <ecNumber evidence="15">2.7.7.2</ecNumber>
        </recommendedName>
        <alternativeName>
            <fullName evidence="15">FAD pyrophosphorylase</fullName>
        </alternativeName>
        <alternativeName>
            <fullName evidence="15">FAD synthase</fullName>
        </alternativeName>
    </domain>
</protein>
<comment type="catalytic activity">
    <reaction evidence="13 15">
        <text>riboflavin + ATP = FMN + ADP + H(+)</text>
        <dbReference type="Rhea" id="RHEA:14357"/>
        <dbReference type="ChEBI" id="CHEBI:15378"/>
        <dbReference type="ChEBI" id="CHEBI:30616"/>
        <dbReference type="ChEBI" id="CHEBI:57986"/>
        <dbReference type="ChEBI" id="CHEBI:58210"/>
        <dbReference type="ChEBI" id="CHEBI:456216"/>
        <dbReference type="EC" id="2.7.1.26"/>
    </reaction>
</comment>
<dbReference type="Gene3D" id="2.40.30.30">
    <property type="entry name" value="Riboflavin kinase-like"/>
    <property type="match status" value="1"/>
</dbReference>
<comment type="caution">
    <text evidence="17">The sequence shown here is derived from an EMBL/GenBank/DDBJ whole genome shotgun (WGS) entry which is preliminary data.</text>
</comment>
<evidence type="ECO:0000256" key="4">
    <source>
        <dbReference type="ARBA" id="ARBA00022630"/>
    </source>
</evidence>